<dbReference type="Proteomes" id="UP000035009">
    <property type="component" value="Unassembled WGS sequence"/>
</dbReference>
<dbReference type="eggNOG" id="COG4226">
    <property type="taxonomic scope" value="Bacteria"/>
</dbReference>
<comment type="caution">
    <text evidence="2">The sequence shown here is derived from an EMBL/GenBank/DDBJ whole genome shotgun (WGS) entry which is preliminary data.</text>
</comment>
<keyword evidence="3" id="KW-1185">Reference proteome</keyword>
<dbReference type="SUPFAM" id="SSF47598">
    <property type="entry name" value="Ribbon-helix-helix"/>
    <property type="match status" value="1"/>
</dbReference>
<dbReference type="STRING" id="410332.SAMN04488550_0925"/>
<feature type="region of interest" description="Disordered" evidence="1">
    <location>
        <begin position="44"/>
        <end position="89"/>
    </location>
</feature>
<dbReference type="GO" id="GO:0006355">
    <property type="term" value="P:regulation of DNA-templated transcription"/>
    <property type="evidence" value="ECO:0007669"/>
    <property type="project" value="InterPro"/>
</dbReference>
<evidence type="ECO:0000256" key="1">
    <source>
        <dbReference type="SAM" id="MobiDB-lite"/>
    </source>
</evidence>
<organism evidence="2 3">
    <name type="scientific">Gordonia malaquae NBRC 108250</name>
    <dbReference type="NCBI Taxonomy" id="1223542"/>
    <lineage>
        <taxon>Bacteria</taxon>
        <taxon>Bacillati</taxon>
        <taxon>Actinomycetota</taxon>
        <taxon>Actinomycetes</taxon>
        <taxon>Mycobacteriales</taxon>
        <taxon>Gordoniaceae</taxon>
        <taxon>Gordonia</taxon>
    </lineage>
</organism>
<evidence type="ECO:0000313" key="2">
    <source>
        <dbReference type="EMBL" id="GAC80006.1"/>
    </source>
</evidence>
<protein>
    <recommendedName>
        <fullName evidence="4">HicB family protein</fullName>
    </recommendedName>
</protein>
<dbReference type="AlphaFoldDB" id="M3TEY7"/>
<dbReference type="InterPro" id="IPR010985">
    <property type="entry name" value="Ribbon_hlx_hlx"/>
</dbReference>
<name>M3TEY7_GORML</name>
<dbReference type="InterPro" id="IPR035069">
    <property type="entry name" value="TTHA1013/TTHA0281-like"/>
</dbReference>
<dbReference type="Pfam" id="PF05534">
    <property type="entry name" value="HicB"/>
    <property type="match status" value="1"/>
</dbReference>
<gene>
    <name evidence="2" type="ORF">GM1_013_01430</name>
</gene>
<sequence length="195" mass="21321">MSKHSKVIAMMRNNPKGVRFEQVKAVCDSLFGLPRNSGTSHHVYAMPWGGDPSTALGEQNGHPRGPERQSEGLPGPPDTGGDRSHGGRTMTWTAEQYSYRVTWSEEDQEHVGLVDEFPSLSWLASTQVEALEGIRDAVADAVADLGEDSPTPLSQREYSGKFLVRTTPRVHRRLAEIAARTGRSLNAVANELLDA</sequence>
<reference evidence="2 3" key="1">
    <citation type="submission" date="2013-02" db="EMBL/GenBank/DDBJ databases">
        <title>Whole genome shotgun sequence of Gordonia malaquae NBRC 108250.</title>
        <authorList>
            <person name="Yoshida I."/>
            <person name="Hosoyama A."/>
            <person name="Tsuchikane K."/>
            <person name="Ando Y."/>
            <person name="Baba S."/>
            <person name="Ohji S."/>
            <person name="Hamada M."/>
            <person name="Tamura T."/>
            <person name="Yamazoe A."/>
            <person name="Yamazaki S."/>
            <person name="Fujita N."/>
        </authorList>
    </citation>
    <scope>NUCLEOTIDE SEQUENCE [LARGE SCALE GENOMIC DNA]</scope>
    <source>
        <strain evidence="2 3">NBRC 108250</strain>
    </source>
</reference>
<evidence type="ECO:0008006" key="4">
    <source>
        <dbReference type="Google" id="ProtNLM"/>
    </source>
</evidence>
<evidence type="ECO:0000313" key="3">
    <source>
        <dbReference type="Proteomes" id="UP000035009"/>
    </source>
</evidence>
<dbReference type="EMBL" id="BAOP01000013">
    <property type="protein sequence ID" value="GAC80006.1"/>
    <property type="molecule type" value="Genomic_DNA"/>
</dbReference>
<dbReference type="InterPro" id="IPR008651">
    <property type="entry name" value="Uncharacterised_HicB"/>
</dbReference>
<accession>M3TEY7</accession>
<proteinExistence type="predicted"/>
<dbReference type="SUPFAM" id="SSF143100">
    <property type="entry name" value="TTHA1013/TTHA0281-like"/>
    <property type="match status" value="1"/>
</dbReference>